<dbReference type="EMBL" id="SZNT01000494">
    <property type="protein sequence ID" value="TKH07595.1"/>
    <property type="molecule type" value="Genomic_DNA"/>
</dbReference>
<dbReference type="SUPFAM" id="SSF82771">
    <property type="entry name" value="GIY-YIG endonuclease"/>
    <property type="match status" value="1"/>
</dbReference>
<feature type="non-terminal residue" evidence="1">
    <location>
        <position position="80"/>
    </location>
</feature>
<evidence type="ECO:0008006" key="3">
    <source>
        <dbReference type="Google" id="ProtNLM"/>
    </source>
</evidence>
<reference evidence="1 2" key="1">
    <citation type="journal article" date="2019" name="Environ. Microbiol.">
        <title>An active ?-lactamase is a part of an orchestrated cell wall stress resistance network of Bacillus subtilis and related rhizosphere species.</title>
        <authorList>
            <person name="Bucher T."/>
            <person name="Keren-Paz A."/>
            <person name="Hausser J."/>
            <person name="Olender T."/>
            <person name="Cytryn E."/>
            <person name="Kolodkin-Gal I."/>
        </authorList>
    </citation>
    <scope>NUCLEOTIDE SEQUENCE [LARGE SCALE GENOMIC DNA]</scope>
    <source>
        <strain evidence="1 2">I4</strain>
    </source>
</reference>
<evidence type="ECO:0000313" key="2">
    <source>
        <dbReference type="Proteomes" id="UP000309170"/>
    </source>
</evidence>
<proteinExistence type="predicted"/>
<gene>
    <name evidence="1" type="ORF">FC678_22620</name>
</gene>
<protein>
    <recommendedName>
        <fullName evidence="3">GIY-YIG domain-containing protein</fullName>
    </recommendedName>
</protein>
<comment type="caution">
    <text evidence="1">The sequence shown here is derived from an EMBL/GenBank/DDBJ whole genome shotgun (WGS) entry which is preliminary data.</text>
</comment>
<dbReference type="Proteomes" id="UP000309170">
    <property type="component" value="Unassembled WGS sequence"/>
</dbReference>
<name>A0A9X8ZD86_9BACI</name>
<organism evidence="1 2">
    <name type="scientific">Peribacillus simplex</name>
    <dbReference type="NCBI Taxonomy" id="1478"/>
    <lineage>
        <taxon>Bacteria</taxon>
        <taxon>Bacillati</taxon>
        <taxon>Bacillota</taxon>
        <taxon>Bacilli</taxon>
        <taxon>Bacillales</taxon>
        <taxon>Bacillaceae</taxon>
        <taxon>Peribacillus</taxon>
    </lineage>
</organism>
<dbReference type="InterPro" id="IPR035901">
    <property type="entry name" value="GIY-YIG_endonuc_sf"/>
</dbReference>
<evidence type="ECO:0000313" key="1">
    <source>
        <dbReference type="EMBL" id="TKH07595.1"/>
    </source>
</evidence>
<dbReference type="AlphaFoldDB" id="A0A9X8ZD86"/>
<accession>A0A9X8ZD86</accession>
<sequence length="80" mass="9662">MDFSILEFPLEINQTVVYQKSFKDLSNIEHRVLKDVFVTYIYYNLGLKTIYVGETKDFCKRHDQHLRENHFLEGKFNQCI</sequence>